<organism evidence="3 4">
    <name type="scientific">Stylonychia lemnae</name>
    <name type="common">Ciliate</name>
    <dbReference type="NCBI Taxonomy" id="5949"/>
    <lineage>
        <taxon>Eukaryota</taxon>
        <taxon>Sar</taxon>
        <taxon>Alveolata</taxon>
        <taxon>Ciliophora</taxon>
        <taxon>Intramacronucleata</taxon>
        <taxon>Spirotrichea</taxon>
        <taxon>Stichotrichia</taxon>
        <taxon>Sporadotrichida</taxon>
        <taxon>Oxytrichidae</taxon>
        <taxon>Stylonychinae</taxon>
        <taxon>Stylonychia</taxon>
    </lineage>
</organism>
<dbReference type="EMBL" id="CCKQ01005125">
    <property type="protein sequence ID" value="CDW76278.1"/>
    <property type="molecule type" value="Genomic_DNA"/>
</dbReference>
<dbReference type="OMA" id="YAHQTQD"/>
<name>A0A078A424_STYLE</name>
<gene>
    <name evidence="3" type="primary">Contig14579.g15531</name>
    <name evidence="3" type="ORF">STYLEM_5278</name>
</gene>
<feature type="region of interest" description="Disordered" evidence="1">
    <location>
        <begin position="608"/>
        <end position="653"/>
    </location>
</feature>
<feature type="region of interest" description="Disordered" evidence="1">
    <location>
        <begin position="560"/>
        <end position="591"/>
    </location>
</feature>
<evidence type="ECO:0000313" key="4">
    <source>
        <dbReference type="Proteomes" id="UP000039865"/>
    </source>
</evidence>
<evidence type="ECO:0000313" key="3">
    <source>
        <dbReference type="EMBL" id="CDW76278.1"/>
    </source>
</evidence>
<dbReference type="GO" id="GO:0035091">
    <property type="term" value="F:phosphatidylinositol binding"/>
    <property type="evidence" value="ECO:0007669"/>
    <property type="project" value="InterPro"/>
</dbReference>
<accession>A0A078A424</accession>
<dbReference type="InterPro" id="IPR036871">
    <property type="entry name" value="PX_dom_sf"/>
</dbReference>
<dbReference type="SUPFAM" id="SSF64268">
    <property type="entry name" value="PX domain"/>
    <property type="match status" value="1"/>
</dbReference>
<evidence type="ECO:0000259" key="2">
    <source>
        <dbReference type="Pfam" id="PF00787"/>
    </source>
</evidence>
<protein>
    <submittedName>
        <fullName evidence="3">Px domain containing protein</fullName>
    </submittedName>
</protein>
<sequence>MMNFIREALSDENKEQIIQGEYVKEQQLKHGARAFSFVTEYQKERLTKQGQINESVVSQGYEIEEFLAVLAKEKGLGPNVDFFSLDEIKALAQKFIASQMPSQDGFEENKGTDGRRQSTMSSFFENNMNNMSRGSISKKMSVRRPTNKIEGTILNRNKNIITMVQNCNQVIQNSMLQYISNSYINLEILTLPFKWKVKRTNQDFKALRDYLLRKYPQTIVPALPRFNPKKKLTGKQLIKKCIYYNRFLTCVLKSQILRSADFLVDFLREPSVDQFMLKALGTQQDAGPRKLAEFNTLGGQIEINGRKRAKAFCDNLDAFNDTYQEINNYISKKVKTIQGKSHDLADEFYAVGAEIQRFSSLLKPIEIPQVVLLYDRLANIILRNGDFILSSGEVLNTQLNGWFKYHREESTSFKEAQCLREEAKKVYDIRYEQLMKQKAKLFKKQDVLAWRVDREFQIDAEKVKTDPAQAYQYILPDTTKEIDQLREEAEYFTNQCYNEFRRVMMMDYDLARDNFVDMGEMMLRMIYQMNIGWQEFLSFYTNLNVVRKQFDEKFQEDKGIGEEIDDPNHSSSDDEYNQPLNEASLPPRNSNRLTHAYKDLLVNDEEKAERLLGDDNQLNNTDHAQEQTQYNEGGQKNQIEFEDDEERKSLENL</sequence>
<dbReference type="InParanoid" id="A0A078A424"/>
<feature type="compositionally biased region" description="Polar residues" evidence="1">
    <location>
        <begin position="616"/>
        <end position="638"/>
    </location>
</feature>
<dbReference type="InterPro" id="IPR001683">
    <property type="entry name" value="PX_dom"/>
</dbReference>
<dbReference type="OrthoDB" id="422186at2759"/>
<dbReference type="Gene3D" id="3.30.1520.10">
    <property type="entry name" value="Phox-like domain"/>
    <property type="match status" value="1"/>
</dbReference>
<dbReference type="Pfam" id="PF00787">
    <property type="entry name" value="PX"/>
    <property type="match status" value="1"/>
</dbReference>
<feature type="compositionally biased region" description="Basic and acidic residues" evidence="1">
    <location>
        <begin position="560"/>
        <end position="572"/>
    </location>
</feature>
<dbReference type="AlphaFoldDB" id="A0A078A424"/>
<reference evidence="3 4" key="1">
    <citation type="submission" date="2014-06" db="EMBL/GenBank/DDBJ databases">
        <authorList>
            <person name="Swart Estienne"/>
        </authorList>
    </citation>
    <scope>NUCLEOTIDE SEQUENCE [LARGE SCALE GENOMIC DNA]</scope>
    <source>
        <strain evidence="3 4">130c</strain>
    </source>
</reference>
<feature type="domain" description="PX" evidence="2">
    <location>
        <begin position="193"/>
        <end position="269"/>
    </location>
</feature>
<proteinExistence type="predicted"/>
<keyword evidence="4" id="KW-1185">Reference proteome</keyword>
<evidence type="ECO:0000256" key="1">
    <source>
        <dbReference type="SAM" id="MobiDB-lite"/>
    </source>
</evidence>
<dbReference type="Proteomes" id="UP000039865">
    <property type="component" value="Unassembled WGS sequence"/>
</dbReference>